<feature type="signal peptide" evidence="1">
    <location>
        <begin position="1"/>
        <end position="21"/>
    </location>
</feature>
<sequence length="513" mass="56633">MAAKRALLAIGLALASSVAAAADPPTSAQLDSVVDAVMARYHLAGLAVGVIDHGEVVYTRTLGERVAGSGQAITNDTLFKIASNSKAMTSTLLARLVQEGKLRWDDPVRRYLPDFRMADPWVTEHMQVGDLLTHRSGLREGAGDLMLWPEPNDFTRQDIVHGLAYLKPAYSFRAGYAYDNLLYVVAGEVAAAAGHDHYETLLRREVFEPLGLARCQIGAWNRDAVGNVAEPHEREHDRNVVINADDAEIPNITSAPAGGVRCSLTDMLSWARNWLAPTPQQLQWLTPEQRQIVWTPYTPMPISAQKRAWNGTRFYAYGYGWRIADMDGVFTVSHTGTLSGMYSAMMLLPERKAGFVILMNSEAEDARTVLIEALTKQFTSPNDAHDANWFADQLDRASSTAREAAKPPVSQAAKVDDLRSQLGRWRDPWFGTISLCPQGDAVRFVAAKSPRLAGTVMRAGQRYLVHWDHGDTDAWLSFPTDAKGVLHMSKIDPQADFSSDFEDLSFHREHGCG</sequence>
<dbReference type="Pfam" id="PF00144">
    <property type="entry name" value="Beta-lactamase"/>
    <property type="match status" value="1"/>
</dbReference>
<feature type="chain" id="PRO_5045756056" evidence="1">
    <location>
        <begin position="22"/>
        <end position="513"/>
    </location>
</feature>
<evidence type="ECO:0000313" key="4">
    <source>
        <dbReference type="Proteomes" id="UP001430065"/>
    </source>
</evidence>
<organism evidence="3 4">
    <name type="scientific">Dyella kyungheensis</name>
    <dbReference type="NCBI Taxonomy" id="1242174"/>
    <lineage>
        <taxon>Bacteria</taxon>
        <taxon>Pseudomonadati</taxon>
        <taxon>Pseudomonadota</taxon>
        <taxon>Gammaproteobacteria</taxon>
        <taxon>Lysobacterales</taxon>
        <taxon>Rhodanobacteraceae</taxon>
        <taxon>Dyella</taxon>
    </lineage>
</organism>
<keyword evidence="3" id="KW-0378">Hydrolase</keyword>
<dbReference type="InterPro" id="IPR050491">
    <property type="entry name" value="AmpC-like"/>
</dbReference>
<dbReference type="InterPro" id="IPR001466">
    <property type="entry name" value="Beta-lactam-related"/>
</dbReference>
<keyword evidence="4" id="KW-1185">Reference proteome</keyword>
<comment type="caution">
    <text evidence="3">The sequence shown here is derived from an EMBL/GenBank/DDBJ whole genome shotgun (WGS) entry which is preliminary data.</text>
</comment>
<dbReference type="Proteomes" id="UP001430065">
    <property type="component" value="Unassembled WGS sequence"/>
</dbReference>
<dbReference type="EMBL" id="JADIKC010000007">
    <property type="protein sequence ID" value="MBM7122899.1"/>
    <property type="molecule type" value="Genomic_DNA"/>
</dbReference>
<dbReference type="Gene3D" id="3.40.710.10">
    <property type="entry name" value="DD-peptidase/beta-lactamase superfamily"/>
    <property type="match status" value="1"/>
</dbReference>
<feature type="domain" description="Beta-lactamase-related" evidence="2">
    <location>
        <begin position="30"/>
        <end position="365"/>
    </location>
</feature>
<dbReference type="SUPFAM" id="SSF56601">
    <property type="entry name" value="beta-lactamase/transpeptidase-like"/>
    <property type="match status" value="1"/>
</dbReference>
<dbReference type="RefSeq" id="WP_204637316.1">
    <property type="nucleotide sequence ID" value="NZ_JADIKC010000007.1"/>
</dbReference>
<dbReference type="GO" id="GO:0016787">
    <property type="term" value="F:hydrolase activity"/>
    <property type="evidence" value="ECO:0007669"/>
    <property type="project" value="UniProtKB-KW"/>
</dbReference>
<name>A0ABS2JWC6_9GAMM</name>
<evidence type="ECO:0000313" key="3">
    <source>
        <dbReference type="EMBL" id="MBM7122899.1"/>
    </source>
</evidence>
<reference evidence="3 4" key="1">
    <citation type="submission" date="2020-10" db="EMBL/GenBank/DDBJ databases">
        <title>Phylogeny of dyella-like bacteria.</title>
        <authorList>
            <person name="Fu J."/>
        </authorList>
    </citation>
    <scope>NUCLEOTIDE SEQUENCE [LARGE SCALE GENOMIC DNA]</scope>
    <source>
        <strain evidence="3 4">THG-B117</strain>
    </source>
</reference>
<dbReference type="InterPro" id="IPR012338">
    <property type="entry name" value="Beta-lactam/transpept-like"/>
</dbReference>
<dbReference type="PANTHER" id="PTHR46825">
    <property type="entry name" value="D-ALANYL-D-ALANINE-CARBOXYPEPTIDASE/ENDOPEPTIDASE AMPH"/>
    <property type="match status" value="1"/>
</dbReference>
<dbReference type="PANTHER" id="PTHR46825:SF15">
    <property type="entry name" value="BETA-LACTAMASE-RELATED DOMAIN-CONTAINING PROTEIN"/>
    <property type="match status" value="1"/>
</dbReference>
<accession>A0ABS2JWC6</accession>
<proteinExistence type="predicted"/>
<evidence type="ECO:0000259" key="2">
    <source>
        <dbReference type="Pfam" id="PF00144"/>
    </source>
</evidence>
<evidence type="ECO:0000256" key="1">
    <source>
        <dbReference type="SAM" id="SignalP"/>
    </source>
</evidence>
<protein>
    <submittedName>
        <fullName evidence="3">Serine hydrolase</fullName>
    </submittedName>
</protein>
<keyword evidence="1" id="KW-0732">Signal</keyword>
<gene>
    <name evidence="3" type="ORF">ISP20_17165</name>
</gene>